<dbReference type="eggNOG" id="arCOG05009">
    <property type="taxonomic scope" value="Archaea"/>
</dbReference>
<reference evidence="1 2" key="1">
    <citation type="submission" date="2011-03" db="EMBL/GenBank/DDBJ databases">
        <title>The complete genome of Archaeoglobus veneficus SNP6.</title>
        <authorList>
            <consortium name="US DOE Joint Genome Institute (JGI-PGF)"/>
            <person name="Lucas S."/>
            <person name="Copeland A."/>
            <person name="Lapidus A."/>
            <person name="Bruce D."/>
            <person name="Goodwin L."/>
            <person name="Pitluck S."/>
            <person name="Kyrpides N."/>
            <person name="Mavromatis K."/>
            <person name="Pagani I."/>
            <person name="Ivanova N."/>
            <person name="Mikhailova N."/>
            <person name="Lu M."/>
            <person name="Detter J.C."/>
            <person name="Tapia R."/>
            <person name="Han C."/>
            <person name="Land M."/>
            <person name="Hauser L."/>
            <person name="Markowitz V."/>
            <person name="Cheng J.-F."/>
            <person name="Hugenholtz P."/>
            <person name="Woyke T."/>
            <person name="Wu D."/>
            <person name="Spring S."/>
            <person name="Brambilla E."/>
            <person name="Klenk H.-P."/>
            <person name="Eisen J.A."/>
        </authorList>
    </citation>
    <scope>NUCLEOTIDE SEQUENCE [LARGE SCALE GENOMIC DNA]</scope>
    <source>
        <strain evidence="2">SNP6</strain>
    </source>
</reference>
<name>F2KPF4_ARCVS</name>
<dbReference type="SUPFAM" id="SSF48695">
    <property type="entry name" value="Multiheme cytochromes"/>
    <property type="match status" value="2"/>
</dbReference>
<proteinExistence type="predicted"/>
<gene>
    <name evidence="1" type="ordered locus">Arcve_0352</name>
</gene>
<dbReference type="GeneID" id="10393447"/>
<dbReference type="HOGENOM" id="CLU_598003_0_0_2"/>
<evidence type="ECO:0000313" key="2">
    <source>
        <dbReference type="Proteomes" id="UP000008136"/>
    </source>
</evidence>
<dbReference type="Gene3D" id="3.90.10.10">
    <property type="entry name" value="Cytochrome C3"/>
    <property type="match status" value="2"/>
</dbReference>
<dbReference type="InterPro" id="IPR036280">
    <property type="entry name" value="Multihaem_cyt_sf"/>
</dbReference>
<dbReference type="KEGG" id="ave:Arcve_0352"/>
<dbReference type="AlphaFoldDB" id="F2KPF4"/>
<accession>F2KPF4</accession>
<dbReference type="RefSeq" id="WP_013683059.1">
    <property type="nucleotide sequence ID" value="NC_015320.1"/>
</dbReference>
<keyword evidence="2" id="KW-1185">Reference proteome</keyword>
<evidence type="ECO:0000313" key="1">
    <source>
        <dbReference type="EMBL" id="AEA46385.1"/>
    </source>
</evidence>
<dbReference type="EMBL" id="CP002588">
    <property type="protein sequence ID" value="AEA46385.1"/>
    <property type="molecule type" value="Genomic_DNA"/>
</dbReference>
<organism evidence="1 2">
    <name type="scientific">Archaeoglobus veneficus (strain DSM 11195 / SNP6)</name>
    <dbReference type="NCBI Taxonomy" id="693661"/>
    <lineage>
        <taxon>Archaea</taxon>
        <taxon>Methanobacteriati</taxon>
        <taxon>Methanobacteriota</taxon>
        <taxon>Archaeoglobi</taxon>
        <taxon>Archaeoglobales</taxon>
        <taxon>Archaeoglobaceae</taxon>
        <taxon>Archaeoglobus</taxon>
    </lineage>
</organism>
<sequence length="468" mass="52521">MRGEGLIIPLMFGIAALLLLASTNVVSFFQGSHEIVDISGNENDINCTSCHPQIADQLRHSAIHSNFKCEECHRLKKTSEGKVITYAEHNSSGIFVGNQSHAAYTPRCLDCHGGVANYYNASSGRWETTYYNDTWVEKHAPPAYPFNETNYGSDYSAHKKFVELSLNCDLCVGENEACLACHTNYSIELDYKYFWNISYTKYSSSWTLTNFNYNGTRTYEVNFTKTGAKHEFIALKDIDCISCHKNIYDALVNGTTGTPYNYSTHSPIEIDSDDYGGNTYGYWTMGGKDHDWPIDNYWGHTRYHYIPPSYRSQWVNSTYCTKCHNVAKYASEHPSDSTTYNLDSVVGDTNSTSVHAAEALRCTTCHGYGKTKDPYGVISGSGYWGNEDGHRAFMNQTENKARTFSGDLCMGCHEAAGHTAYESSSCDMCHNNYGYARCGGCHSDNYNYNYNININIESEPSGNVSRSY</sequence>
<dbReference type="OrthoDB" id="52135at2157"/>
<dbReference type="Proteomes" id="UP000008136">
    <property type="component" value="Chromosome"/>
</dbReference>
<protein>
    <submittedName>
        <fullName evidence="1">Uncharacterized protein</fullName>
    </submittedName>
</protein>
<dbReference type="STRING" id="693661.Arcve_0352"/>